<dbReference type="PANTHER" id="PTHR12993">
    <property type="entry name" value="N-ACETYLGLUCOSAMINYL-PHOSPHATIDYLINOSITOL DE-N-ACETYLASE-RELATED"/>
    <property type="match status" value="1"/>
</dbReference>
<dbReference type="InterPro" id="IPR003737">
    <property type="entry name" value="GlcNAc_PI_deacetylase-related"/>
</dbReference>
<gene>
    <name evidence="1" type="ORF">NWP17_15140</name>
</gene>
<organism evidence="1 2">
    <name type="scientific">Chrysosporum bergii ANA360D</name>
    <dbReference type="NCBI Taxonomy" id="617107"/>
    <lineage>
        <taxon>Bacteria</taxon>
        <taxon>Bacillati</taxon>
        <taxon>Cyanobacteriota</taxon>
        <taxon>Cyanophyceae</taxon>
        <taxon>Nostocales</taxon>
        <taxon>Nodulariaceae</taxon>
        <taxon>Chrysosporum</taxon>
    </lineage>
</organism>
<proteinExistence type="predicted"/>
<dbReference type="Pfam" id="PF02585">
    <property type="entry name" value="PIG-L"/>
    <property type="match status" value="1"/>
</dbReference>
<dbReference type="RefSeq" id="WP_280655701.1">
    <property type="nucleotide sequence ID" value="NZ_JANQDH010000105.1"/>
</dbReference>
<dbReference type="AlphaFoldDB" id="A0AA43KCQ9"/>
<dbReference type="Gene3D" id="3.40.50.10320">
    <property type="entry name" value="LmbE-like"/>
    <property type="match status" value="1"/>
</dbReference>
<protein>
    <submittedName>
        <fullName evidence="1">PIG-L family deacetylase</fullName>
    </submittedName>
</protein>
<dbReference type="SUPFAM" id="SSF102588">
    <property type="entry name" value="LmbE-like"/>
    <property type="match status" value="1"/>
</dbReference>
<evidence type="ECO:0000313" key="1">
    <source>
        <dbReference type="EMBL" id="MDH6061752.1"/>
    </source>
</evidence>
<reference evidence="1 2" key="1">
    <citation type="journal article" date="2023" name="J. Phycol.">
        <title>Chrysosporum ovalisporum is synonymous with the true-branching cyanobacterium Umezakia natans (Nostocales/Aphanizomenonaceae).</title>
        <authorList>
            <person name="McGregor G.B."/>
            <person name="Sendall B.C."/>
            <person name="Niiyama Y."/>
            <person name="Tuji A."/>
            <person name="Willis A."/>
        </authorList>
    </citation>
    <scope>NUCLEOTIDE SEQUENCE [LARGE SCALE GENOMIC DNA]</scope>
    <source>
        <strain evidence="1 2">ANA360D</strain>
    </source>
</reference>
<dbReference type="GO" id="GO:0016811">
    <property type="term" value="F:hydrolase activity, acting on carbon-nitrogen (but not peptide) bonds, in linear amides"/>
    <property type="evidence" value="ECO:0007669"/>
    <property type="project" value="TreeGrafter"/>
</dbReference>
<dbReference type="EMBL" id="JANQDH010000105">
    <property type="protein sequence ID" value="MDH6061752.1"/>
    <property type="molecule type" value="Genomic_DNA"/>
</dbReference>
<dbReference type="PANTHER" id="PTHR12993:SF11">
    <property type="entry name" value="N-ACETYLGLUCOSAMINYL-PHOSPHATIDYLINOSITOL DE-N-ACETYLASE"/>
    <property type="match status" value="1"/>
</dbReference>
<keyword evidence="2" id="KW-1185">Reference proteome</keyword>
<name>A0AA43KCQ9_9CYAN</name>
<comment type="caution">
    <text evidence="1">The sequence shown here is derived from an EMBL/GenBank/DDBJ whole genome shotgun (WGS) entry which is preliminary data.</text>
</comment>
<dbReference type="Proteomes" id="UP001159387">
    <property type="component" value="Unassembled WGS sequence"/>
</dbReference>
<dbReference type="InterPro" id="IPR024078">
    <property type="entry name" value="LmbE-like_dom_sf"/>
</dbReference>
<sequence>MKVKNQLQRLQKIFPNSWLNQLQYFQSSLLSSWIVFGSSQPLQFNQKSAMVFSPHQDDETFGCGGMIARKREQGIPVIVVFLTDGRGSGGLVPDAENTIVPIRQQEAIAALKILGVEASDIHFLAKADGSLSDLNNQEKQQIISQVAGLIQYYQPDQVYVPHRKDCHRDHEATYQLIKTAIAENAIKVELLQYPIWLFWRAPLFILLKLQDIAGAYCFDITSVQENKKQAIACYTSQINSLPRGFIQQFLSCYEIFFSG</sequence>
<accession>A0AA43KCQ9</accession>
<evidence type="ECO:0000313" key="2">
    <source>
        <dbReference type="Proteomes" id="UP001159387"/>
    </source>
</evidence>